<dbReference type="Pfam" id="PF07045">
    <property type="entry name" value="DUF1330"/>
    <property type="match status" value="1"/>
</dbReference>
<sequence length="124" mass="13445">MSTHIDPTEEQVHAFAARAAEKDGPVHMLNLLAFVDDGELYLEYGVAVGAHLERVGASIVYAGNVDGLLIGGADEWDAVAVVRYPSRAAFLEMVTDPGYQEIAPLRTRALRDSRLIPTDSMDGF</sequence>
<dbReference type="SUPFAM" id="SSF54909">
    <property type="entry name" value="Dimeric alpha+beta barrel"/>
    <property type="match status" value="1"/>
</dbReference>
<organism evidence="2 3">
    <name type="scientific">Nocardioides marmorisolisilvae</name>
    <dbReference type="NCBI Taxonomy" id="1542737"/>
    <lineage>
        <taxon>Bacteria</taxon>
        <taxon>Bacillati</taxon>
        <taxon>Actinomycetota</taxon>
        <taxon>Actinomycetes</taxon>
        <taxon>Propionibacteriales</taxon>
        <taxon>Nocardioidaceae</taxon>
        <taxon>Nocardioides</taxon>
    </lineage>
</organism>
<evidence type="ECO:0000313" key="3">
    <source>
        <dbReference type="Proteomes" id="UP000277094"/>
    </source>
</evidence>
<dbReference type="Gene3D" id="3.30.70.100">
    <property type="match status" value="1"/>
</dbReference>
<keyword evidence="3" id="KW-1185">Reference proteome</keyword>
<proteinExistence type="predicted"/>
<feature type="domain" description="DUF1330" evidence="1">
    <location>
        <begin position="35"/>
        <end position="111"/>
    </location>
</feature>
<protein>
    <submittedName>
        <fullName evidence="2">DUF1330 domain-containing protein</fullName>
    </submittedName>
</protein>
<dbReference type="RefSeq" id="WP_123232529.1">
    <property type="nucleotide sequence ID" value="NZ_RJSG01000001.1"/>
</dbReference>
<evidence type="ECO:0000259" key="1">
    <source>
        <dbReference type="Pfam" id="PF07045"/>
    </source>
</evidence>
<name>A0A3N0E0M5_9ACTN</name>
<dbReference type="PANTHER" id="PTHR40257:SF1">
    <property type="entry name" value="DUF1330 DOMAIN-CONTAINING PROTEIN"/>
    <property type="match status" value="1"/>
</dbReference>
<comment type="caution">
    <text evidence="2">The sequence shown here is derived from an EMBL/GenBank/DDBJ whole genome shotgun (WGS) entry which is preliminary data.</text>
</comment>
<dbReference type="InterPro" id="IPR010753">
    <property type="entry name" value="DUF1330"/>
</dbReference>
<dbReference type="Proteomes" id="UP000277094">
    <property type="component" value="Unassembled WGS sequence"/>
</dbReference>
<gene>
    <name evidence="2" type="ORF">EFL95_02955</name>
</gene>
<evidence type="ECO:0000313" key="2">
    <source>
        <dbReference type="EMBL" id="RNL81326.1"/>
    </source>
</evidence>
<dbReference type="InterPro" id="IPR011008">
    <property type="entry name" value="Dimeric_a/b-barrel"/>
</dbReference>
<dbReference type="EMBL" id="RJSG01000001">
    <property type="protein sequence ID" value="RNL81326.1"/>
    <property type="molecule type" value="Genomic_DNA"/>
</dbReference>
<dbReference type="PANTHER" id="PTHR40257">
    <property type="match status" value="1"/>
</dbReference>
<dbReference type="AlphaFoldDB" id="A0A3N0E0M5"/>
<reference evidence="2 3" key="1">
    <citation type="submission" date="2018-11" db="EMBL/GenBank/DDBJ databases">
        <authorList>
            <person name="Li F."/>
        </authorList>
    </citation>
    <scope>NUCLEOTIDE SEQUENCE [LARGE SCALE GENOMIC DNA]</scope>
    <source>
        <strain evidence="2 3">KIS18-7</strain>
    </source>
</reference>
<dbReference type="OrthoDB" id="3624550at2"/>
<accession>A0A3N0E0M5</accession>